<evidence type="ECO:0000313" key="2">
    <source>
        <dbReference type="EMBL" id="QGU01817.1"/>
    </source>
</evidence>
<accession>A0A6B8VQH8</accession>
<evidence type="ECO:0000313" key="3">
    <source>
        <dbReference type="Proteomes" id="UP000427071"/>
    </source>
</evidence>
<feature type="chain" id="PRO_5025432856" description="Thiamine biosynthesis protein" evidence="1">
    <location>
        <begin position="23"/>
        <end position="177"/>
    </location>
</feature>
<feature type="signal peptide" evidence="1">
    <location>
        <begin position="1"/>
        <end position="22"/>
    </location>
</feature>
<keyword evidence="3" id="KW-1185">Reference proteome</keyword>
<protein>
    <recommendedName>
        <fullName evidence="4">Thiamine biosynthesis protein</fullName>
    </recommendedName>
</protein>
<evidence type="ECO:0000256" key="1">
    <source>
        <dbReference type="SAM" id="SignalP"/>
    </source>
</evidence>
<dbReference type="Proteomes" id="UP000427071">
    <property type="component" value="Chromosome"/>
</dbReference>
<reference evidence="3" key="1">
    <citation type="submission" date="2019-11" db="EMBL/GenBank/DDBJ databases">
        <title>Complete genome sequence of Corynebacterium kalinowskii 1959, a novel Corynebacterium species isolated from soil of a small paddock in Vilsendorf, Germany.</title>
        <authorList>
            <person name="Schaffert L."/>
            <person name="Ruwe M."/>
            <person name="Milse J."/>
            <person name="Hanuschka K."/>
            <person name="Ortseifen V."/>
            <person name="Droste J."/>
            <person name="Brandt D."/>
            <person name="Schlueter L."/>
            <person name="Kutter Y."/>
            <person name="Vinke S."/>
            <person name="Viehoefer P."/>
            <person name="Jacob L."/>
            <person name="Luebke N.-C."/>
            <person name="Schulte-Berndt E."/>
            <person name="Hain C."/>
            <person name="Linder M."/>
            <person name="Schmidt P."/>
            <person name="Wollenschlaeger L."/>
            <person name="Luttermann T."/>
            <person name="Thieme E."/>
            <person name="Hassa J."/>
            <person name="Haak M."/>
            <person name="Wittchen M."/>
            <person name="Mentz A."/>
            <person name="Persicke M."/>
            <person name="Busche T."/>
            <person name="Ruckert C."/>
        </authorList>
    </citation>
    <scope>NUCLEOTIDE SEQUENCE [LARGE SCALE GENOMIC DNA]</scope>
    <source>
        <strain evidence="3">1959</strain>
    </source>
</reference>
<evidence type="ECO:0008006" key="4">
    <source>
        <dbReference type="Google" id="ProtNLM"/>
    </source>
</evidence>
<sequence length="177" mass="18433">MKLRVFTLLAVLPLSSCGTAEVAPPQETVVVVETISSTIPSEASSLATTVAETTPSPETSKHAIKAGQVGGDCGISAQGDQIHAYPQTSCEFAAAMYDAAITLTYQNKKGASGNFAYSADTTVNSPVTGQPYALRCYLGSDQRGLICAKVDSQNTVGATFHSTNPSSSWAHRVTLVD</sequence>
<keyword evidence="1" id="KW-0732">Signal</keyword>
<dbReference type="KEGG" id="ckw:CKALI_04695"/>
<name>A0A6B8VQH8_9CORY</name>
<proteinExistence type="predicted"/>
<organism evidence="2 3">
    <name type="scientific">Corynebacterium kalinowskii</name>
    <dbReference type="NCBI Taxonomy" id="2675216"/>
    <lineage>
        <taxon>Bacteria</taxon>
        <taxon>Bacillati</taxon>
        <taxon>Actinomycetota</taxon>
        <taxon>Actinomycetes</taxon>
        <taxon>Mycobacteriales</taxon>
        <taxon>Corynebacteriaceae</taxon>
        <taxon>Corynebacterium</taxon>
    </lineage>
</organism>
<dbReference type="AlphaFoldDB" id="A0A6B8VQH8"/>
<gene>
    <name evidence="2" type="ORF">CKALI_04695</name>
</gene>
<dbReference type="EMBL" id="CP046452">
    <property type="protein sequence ID" value="QGU01817.1"/>
    <property type="molecule type" value="Genomic_DNA"/>
</dbReference>